<gene>
    <name evidence="1" type="ORF">SAMN05192529_12923</name>
</gene>
<dbReference type="Proteomes" id="UP000199041">
    <property type="component" value="Unassembled WGS sequence"/>
</dbReference>
<dbReference type="RefSeq" id="WP_091400885.1">
    <property type="nucleotide sequence ID" value="NZ_FNQY01000029.1"/>
</dbReference>
<protein>
    <recommendedName>
        <fullName evidence="3">Lipocalin-like domain-containing protein</fullName>
    </recommendedName>
</protein>
<reference evidence="1 2" key="1">
    <citation type="submission" date="2016-10" db="EMBL/GenBank/DDBJ databases">
        <authorList>
            <person name="de Groot N.N."/>
        </authorList>
    </citation>
    <scope>NUCLEOTIDE SEQUENCE [LARGE SCALE GENOMIC DNA]</scope>
    <source>
        <strain evidence="1 2">Vu-144</strain>
    </source>
</reference>
<dbReference type="EMBL" id="FNQY01000029">
    <property type="protein sequence ID" value="SEA57065.1"/>
    <property type="molecule type" value="Genomic_DNA"/>
</dbReference>
<sequence length="153" mass="17083">MRNFTLSVLGFVIISIGVGSCSKKNTPGPVVDYYTFSGLHGKWALSHFTDPKGSQLELDTLIFADNFTYALIRVSDTVDKGFFKVGYGIRVNGFGHKQAYDSIALNTAYLTQAAIYPKVLYYRQTTLDTLSISTWYRDSASSQSVAFYTRIDQ</sequence>
<evidence type="ECO:0000313" key="1">
    <source>
        <dbReference type="EMBL" id="SEA57065.1"/>
    </source>
</evidence>
<organism evidence="1 2">
    <name type="scientific">Arachidicoccus rhizosphaerae</name>
    <dbReference type="NCBI Taxonomy" id="551991"/>
    <lineage>
        <taxon>Bacteria</taxon>
        <taxon>Pseudomonadati</taxon>
        <taxon>Bacteroidota</taxon>
        <taxon>Chitinophagia</taxon>
        <taxon>Chitinophagales</taxon>
        <taxon>Chitinophagaceae</taxon>
        <taxon>Arachidicoccus</taxon>
    </lineage>
</organism>
<dbReference type="OrthoDB" id="1492862at2"/>
<proteinExistence type="predicted"/>
<keyword evidence="2" id="KW-1185">Reference proteome</keyword>
<accession>A0A1H4C9G3</accession>
<dbReference type="PROSITE" id="PS51257">
    <property type="entry name" value="PROKAR_LIPOPROTEIN"/>
    <property type="match status" value="1"/>
</dbReference>
<evidence type="ECO:0000313" key="2">
    <source>
        <dbReference type="Proteomes" id="UP000199041"/>
    </source>
</evidence>
<name>A0A1H4C9G3_9BACT</name>
<evidence type="ECO:0008006" key="3">
    <source>
        <dbReference type="Google" id="ProtNLM"/>
    </source>
</evidence>
<dbReference type="AlphaFoldDB" id="A0A1H4C9G3"/>